<dbReference type="EMBL" id="CAJJDM010000002">
    <property type="protein sequence ID" value="CAD8043594.1"/>
    <property type="molecule type" value="Genomic_DNA"/>
</dbReference>
<organism evidence="1 2">
    <name type="scientific">Paramecium primaurelia</name>
    <dbReference type="NCBI Taxonomy" id="5886"/>
    <lineage>
        <taxon>Eukaryota</taxon>
        <taxon>Sar</taxon>
        <taxon>Alveolata</taxon>
        <taxon>Ciliophora</taxon>
        <taxon>Intramacronucleata</taxon>
        <taxon>Oligohymenophorea</taxon>
        <taxon>Peniculida</taxon>
        <taxon>Parameciidae</taxon>
        <taxon>Paramecium</taxon>
    </lineage>
</organism>
<accession>A0A8S1JN03</accession>
<keyword evidence="2" id="KW-1185">Reference proteome</keyword>
<evidence type="ECO:0000313" key="1">
    <source>
        <dbReference type="EMBL" id="CAD8043594.1"/>
    </source>
</evidence>
<name>A0A8S1JN03_PARPR</name>
<evidence type="ECO:0000313" key="2">
    <source>
        <dbReference type="Proteomes" id="UP000688137"/>
    </source>
</evidence>
<dbReference type="Proteomes" id="UP000688137">
    <property type="component" value="Unassembled WGS sequence"/>
</dbReference>
<protein>
    <submittedName>
        <fullName evidence="1">Uncharacterized protein</fullName>
    </submittedName>
</protein>
<proteinExistence type="predicted"/>
<reference evidence="1" key="1">
    <citation type="submission" date="2021-01" db="EMBL/GenBank/DDBJ databases">
        <authorList>
            <consortium name="Genoscope - CEA"/>
            <person name="William W."/>
        </authorList>
    </citation>
    <scope>NUCLEOTIDE SEQUENCE</scope>
</reference>
<dbReference type="AlphaFoldDB" id="A0A8S1JN03"/>
<comment type="caution">
    <text evidence="1">The sequence shown here is derived from an EMBL/GenBank/DDBJ whole genome shotgun (WGS) entry which is preliminary data.</text>
</comment>
<sequence>MRQVNQVNQKKKQNNQNIHLRIIRLQEIFYNNVKLVKSIFQEALNKKIIKNTHLKVWVIRSFYQQYIFSQKKMYQYEELLLKLRVNSINKPQRKSFGEFILLLNNQNNYKIRIQTSNYSRNY</sequence>
<gene>
    <name evidence="1" type="ORF">PPRIM_AZ9-3.1.T0050247</name>
</gene>